<proteinExistence type="predicted"/>
<dbReference type="EMBL" id="CAEZYQ010000033">
    <property type="protein sequence ID" value="CAB4765573.1"/>
    <property type="molecule type" value="Genomic_DNA"/>
</dbReference>
<feature type="region of interest" description="Disordered" evidence="1">
    <location>
        <begin position="113"/>
        <end position="178"/>
    </location>
</feature>
<accession>A0A6J6V3G9</accession>
<feature type="compositionally biased region" description="Acidic residues" evidence="1">
    <location>
        <begin position="130"/>
        <end position="160"/>
    </location>
</feature>
<evidence type="ECO:0000313" key="2">
    <source>
        <dbReference type="EMBL" id="CAB4765573.1"/>
    </source>
</evidence>
<feature type="compositionally biased region" description="Acidic residues" evidence="1">
    <location>
        <begin position="114"/>
        <end position="123"/>
    </location>
</feature>
<reference evidence="2" key="1">
    <citation type="submission" date="2020-05" db="EMBL/GenBank/DDBJ databases">
        <authorList>
            <person name="Chiriac C."/>
            <person name="Salcher M."/>
            <person name="Ghai R."/>
            <person name="Kavagutti S V."/>
        </authorList>
    </citation>
    <scope>NUCLEOTIDE SEQUENCE</scope>
</reference>
<sequence>MVLRSLLATTAVAGILVGGLVAGATAADAAPSGSSQGNCPDARPVPGKSDSLLVEAPVGQVITGYCVKSAGLKGTTGAPETVVLATPVSSLVLRHTEGGNLTHYTLFTAPVATEPEEPTDPEEPPVGPTDPEEPVDPETPEEPVDPETPEEPVEEPEEPESTPNPPVTTPGGGFDWDWTYETPGCDGLVVAYPSNIPDGQSNDVNIRLMTDQGEITLNYHLDQGTWSGTTAFVYSQHRLWPADVASYTVVWTQVGGTNYHWQGAVECALGEPSPTTGARNGYAVVKPGAGDGGTGTVPGQPTADLVTGYRTGTTTLSRGQRLGADTIVVTGLEGRTLELQRLRKGAWSTVGTVATADGTATVTYPKQAKRGTVGYRLVAGDWTSEVLTVRVR</sequence>
<organism evidence="2">
    <name type="scientific">freshwater metagenome</name>
    <dbReference type="NCBI Taxonomy" id="449393"/>
    <lineage>
        <taxon>unclassified sequences</taxon>
        <taxon>metagenomes</taxon>
        <taxon>ecological metagenomes</taxon>
    </lineage>
</organism>
<feature type="region of interest" description="Disordered" evidence="1">
    <location>
        <begin position="27"/>
        <end position="50"/>
    </location>
</feature>
<name>A0A6J6V3G9_9ZZZZ</name>
<evidence type="ECO:0000256" key="1">
    <source>
        <dbReference type="SAM" id="MobiDB-lite"/>
    </source>
</evidence>
<gene>
    <name evidence="2" type="ORF">UFOPK2761_03008</name>
</gene>
<dbReference type="AlphaFoldDB" id="A0A6J6V3G9"/>
<protein>
    <submittedName>
        <fullName evidence="2">Unannotated protein</fullName>
    </submittedName>
</protein>